<keyword evidence="1" id="KW-1133">Transmembrane helix</keyword>
<evidence type="ECO:0000313" key="3">
    <source>
        <dbReference type="Proteomes" id="UP001597024"/>
    </source>
</evidence>
<keyword evidence="1" id="KW-0472">Membrane</keyword>
<reference evidence="3" key="1">
    <citation type="journal article" date="2019" name="Int. J. Syst. Evol. Microbiol.">
        <title>The Global Catalogue of Microorganisms (GCM) 10K type strain sequencing project: providing services to taxonomists for standard genome sequencing and annotation.</title>
        <authorList>
            <consortium name="The Broad Institute Genomics Platform"/>
            <consortium name="The Broad Institute Genome Sequencing Center for Infectious Disease"/>
            <person name="Wu L."/>
            <person name="Ma J."/>
        </authorList>
    </citation>
    <scope>NUCLEOTIDE SEQUENCE [LARGE SCALE GENOMIC DNA]</scope>
    <source>
        <strain evidence="3">CCUG 62974</strain>
    </source>
</reference>
<sequence>RGLAPSVTGWSLALLTASWSLIAQAGTSLWLLAVGVIVLDFAVQAVHVSSQHLLTAAHPDRSSGVIGAYMVFYSLGSALGAITTTWAYSVAGWPAASLFGAGYAALGLLIAVSTRRLLERPAGSVQKEMTTLPEA</sequence>
<accession>A0ABW3DTB3</accession>
<dbReference type="PANTHER" id="PTHR42910:SF1">
    <property type="entry name" value="MAJOR FACILITATOR SUPERFAMILY (MFS) PROFILE DOMAIN-CONTAINING PROTEIN"/>
    <property type="match status" value="1"/>
</dbReference>
<keyword evidence="1" id="KW-0812">Transmembrane</keyword>
<protein>
    <submittedName>
        <fullName evidence="2">MFS transporter</fullName>
    </submittedName>
</protein>
<comment type="caution">
    <text evidence="2">The sequence shown here is derived from an EMBL/GenBank/DDBJ whole genome shotgun (WGS) entry which is preliminary data.</text>
</comment>
<name>A0ABW3DTB3_9ACTN</name>
<feature type="transmembrane region" description="Helical" evidence="1">
    <location>
        <begin position="30"/>
        <end position="54"/>
    </location>
</feature>
<gene>
    <name evidence="2" type="ORF">ACFQ08_17055</name>
</gene>
<keyword evidence="3" id="KW-1185">Reference proteome</keyword>
<dbReference type="Gene3D" id="1.20.1250.20">
    <property type="entry name" value="MFS general substrate transporter like domains"/>
    <property type="match status" value="1"/>
</dbReference>
<organism evidence="2 3">
    <name type="scientific">Streptosporangium algeriense</name>
    <dbReference type="NCBI Taxonomy" id="1682748"/>
    <lineage>
        <taxon>Bacteria</taxon>
        <taxon>Bacillati</taxon>
        <taxon>Actinomycetota</taxon>
        <taxon>Actinomycetes</taxon>
        <taxon>Streptosporangiales</taxon>
        <taxon>Streptosporangiaceae</taxon>
        <taxon>Streptosporangium</taxon>
    </lineage>
</organism>
<feature type="transmembrane region" description="Helical" evidence="1">
    <location>
        <begin position="66"/>
        <end position="87"/>
    </location>
</feature>
<evidence type="ECO:0000313" key="2">
    <source>
        <dbReference type="EMBL" id="MFD0886257.1"/>
    </source>
</evidence>
<dbReference type="SUPFAM" id="SSF103473">
    <property type="entry name" value="MFS general substrate transporter"/>
    <property type="match status" value="1"/>
</dbReference>
<feature type="transmembrane region" description="Helical" evidence="1">
    <location>
        <begin position="93"/>
        <end position="112"/>
    </location>
</feature>
<feature type="non-terminal residue" evidence="2">
    <location>
        <position position="1"/>
    </location>
</feature>
<dbReference type="EMBL" id="JBHTHX010000556">
    <property type="protein sequence ID" value="MFD0886257.1"/>
    <property type="molecule type" value="Genomic_DNA"/>
</dbReference>
<dbReference type="PANTHER" id="PTHR42910">
    <property type="entry name" value="TRANSPORTER SCO4007-RELATED"/>
    <property type="match status" value="1"/>
</dbReference>
<dbReference type="InterPro" id="IPR011701">
    <property type="entry name" value="MFS"/>
</dbReference>
<dbReference type="InterPro" id="IPR036259">
    <property type="entry name" value="MFS_trans_sf"/>
</dbReference>
<evidence type="ECO:0000256" key="1">
    <source>
        <dbReference type="SAM" id="Phobius"/>
    </source>
</evidence>
<proteinExistence type="predicted"/>
<dbReference type="Pfam" id="PF07690">
    <property type="entry name" value="MFS_1"/>
    <property type="match status" value="1"/>
</dbReference>
<dbReference type="Proteomes" id="UP001597024">
    <property type="component" value="Unassembled WGS sequence"/>
</dbReference>